<dbReference type="AlphaFoldDB" id="A0A1G8PLT5"/>
<dbReference type="SMART" id="SM00922">
    <property type="entry name" value="MR_MLE"/>
    <property type="match status" value="1"/>
</dbReference>
<protein>
    <submittedName>
        <fullName evidence="6">Mannonate dehydratase</fullName>
    </submittedName>
</protein>
<proteinExistence type="inferred from homology"/>
<evidence type="ECO:0000256" key="3">
    <source>
        <dbReference type="ARBA" id="ARBA00022723"/>
    </source>
</evidence>
<evidence type="ECO:0000256" key="1">
    <source>
        <dbReference type="ARBA" id="ARBA00003553"/>
    </source>
</evidence>
<dbReference type="Gene3D" id="3.20.20.120">
    <property type="entry name" value="Enolase-like C-terminal domain"/>
    <property type="match status" value="1"/>
</dbReference>
<dbReference type="Pfam" id="PF13378">
    <property type="entry name" value="MR_MLE_C"/>
    <property type="match status" value="1"/>
</dbReference>
<dbReference type="FunFam" id="3.20.20.120:FF:000011">
    <property type="entry name" value="D-galactonate dehydratase family member VSWAT3_13707"/>
    <property type="match status" value="1"/>
</dbReference>
<sequence length="417" mass="46678">MEHYTIRDVEVFVTAPNSIDLVVVRVQTNKSGLYGLGCATFTQRADAVKQVIETYLKPFLIGKNPANIEDIWNITNVSGYWRNGPIVNNALSGIDMALWDIKGKIADLPVYELLGGKSRDGVALYRHTDGSSKEEVVEDIHKAINEGYQHVRCQLGMYGGAGTNDTGLISKKMKGAEGLEKKRHPDNLREGQYFDTEAYVKSVEELFKYIRSNVGENIELIHDIHERVPPIEAIKLAKKLEKFNLFYLEDPFPPEQLEWIKMLREQTSTPIAIGELFSHPNDWKHLIISQQIDFIRAHISAIGGITPAKKLAILGEIFGVRTAWHGPGDISPIGVAAHFHIDTSISNFGIQEWTPMNQELKKVFPGGPIIKEGYAYLTDAPGLGIDFCEEEALAYPPRNKIPEWTLARIYDGTAVKP</sequence>
<dbReference type="OrthoDB" id="9775391at2"/>
<evidence type="ECO:0000259" key="5">
    <source>
        <dbReference type="SMART" id="SM00922"/>
    </source>
</evidence>
<dbReference type="STRING" id="930129.SAMN05216352_1158"/>
<dbReference type="InterPro" id="IPR018110">
    <property type="entry name" value="Mandel_Rmase/mucon_lact_enz_CS"/>
</dbReference>
<evidence type="ECO:0000256" key="4">
    <source>
        <dbReference type="ARBA" id="ARBA00022842"/>
    </source>
</evidence>
<dbReference type="SUPFAM" id="SSF54826">
    <property type="entry name" value="Enolase N-terminal domain-like"/>
    <property type="match status" value="1"/>
</dbReference>
<dbReference type="EMBL" id="FNDU01000015">
    <property type="protein sequence ID" value="SDI92800.1"/>
    <property type="molecule type" value="Genomic_DNA"/>
</dbReference>
<dbReference type="Proteomes" id="UP000199017">
    <property type="component" value="Unassembled WGS sequence"/>
</dbReference>
<keyword evidence="4" id="KW-0460">Magnesium</keyword>
<dbReference type="InterPro" id="IPR034593">
    <property type="entry name" value="DgoD-like"/>
</dbReference>
<keyword evidence="7" id="KW-1185">Reference proteome</keyword>
<evidence type="ECO:0000313" key="7">
    <source>
        <dbReference type="Proteomes" id="UP000199017"/>
    </source>
</evidence>
<dbReference type="InterPro" id="IPR029065">
    <property type="entry name" value="Enolase_C-like"/>
</dbReference>
<gene>
    <name evidence="6" type="ORF">SAMN05216352_1158</name>
</gene>
<comment type="function">
    <text evidence="1">Has no detectable activity with D-mannonate and with a panel of 70 other acid sugars (in vitro), in spite of the conservation of the residues that are expected to be important for catalytic activity and cofactor binding. May have evolved a divergent function.</text>
</comment>
<feature type="domain" description="Mandelate racemase/muconate lactonizing enzyme C-terminal" evidence="5">
    <location>
        <begin position="133"/>
        <end position="270"/>
    </location>
</feature>
<accession>A0A1G8PLT5</accession>
<dbReference type="PROSITE" id="PS00908">
    <property type="entry name" value="MR_MLE_1"/>
    <property type="match status" value="1"/>
</dbReference>
<dbReference type="InterPro" id="IPR013341">
    <property type="entry name" value="Mandelate_racemase_N_dom"/>
</dbReference>
<dbReference type="PROSITE" id="PS00909">
    <property type="entry name" value="MR_MLE_2"/>
    <property type="match status" value="1"/>
</dbReference>
<keyword evidence="3" id="KW-0479">Metal-binding</keyword>
<comment type="similarity">
    <text evidence="2">Belongs to the mandelate racemase/muconate lactonizing enzyme family. GalD subfamily.</text>
</comment>
<organism evidence="6 7">
    <name type="scientific">Alteribacillus bidgolensis</name>
    <dbReference type="NCBI Taxonomy" id="930129"/>
    <lineage>
        <taxon>Bacteria</taxon>
        <taxon>Bacillati</taxon>
        <taxon>Bacillota</taxon>
        <taxon>Bacilli</taxon>
        <taxon>Bacillales</taxon>
        <taxon>Bacillaceae</taxon>
        <taxon>Alteribacillus</taxon>
    </lineage>
</organism>
<dbReference type="InterPro" id="IPR013342">
    <property type="entry name" value="Mandelate_racemase_C"/>
</dbReference>
<dbReference type="InterPro" id="IPR036849">
    <property type="entry name" value="Enolase-like_C_sf"/>
</dbReference>
<dbReference type="Gene3D" id="3.30.390.10">
    <property type="entry name" value="Enolase-like, N-terminal domain"/>
    <property type="match status" value="1"/>
</dbReference>
<dbReference type="PANTHER" id="PTHR48080">
    <property type="entry name" value="D-GALACTONATE DEHYDRATASE-RELATED"/>
    <property type="match status" value="1"/>
</dbReference>
<evidence type="ECO:0000313" key="6">
    <source>
        <dbReference type="EMBL" id="SDI92800.1"/>
    </source>
</evidence>
<name>A0A1G8PLT5_9BACI</name>
<dbReference type="RefSeq" id="WP_091587385.1">
    <property type="nucleotide sequence ID" value="NZ_FNDU01000015.1"/>
</dbReference>
<reference evidence="6 7" key="1">
    <citation type="submission" date="2016-10" db="EMBL/GenBank/DDBJ databases">
        <authorList>
            <person name="de Groot N.N."/>
        </authorList>
    </citation>
    <scope>NUCLEOTIDE SEQUENCE [LARGE SCALE GENOMIC DNA]</scope>
    <source>
        <strain evidence="7">P4B,CCM 7963,CECT 7998,DSM 25260,IBRC-M 10614,KCTC 13821</strain>
    </source>
</reference>
<dbReference type="GO" id="GO:0000287">
    <property type="term" value="F:magnesium ion binding"/>
    <property type="evidence" value="ECO:0007669"/>
    <property type="project" value="UniProtKB-ARBA"/>
</dbReference>
<dbReference type="Pfam" id="PF02746">
    <property type="entry name" value="MR_MLE_N"/>
    <property type="match status" value="1"/>
</dbReference>
<dbReference type="SUPFAM" id="SSF51604">
    <property type="entry name" value="Enolase C-terminal domain-like"/>
    <property type="match status" value="1"/>
</dbReference>
<dbReference type="GO" id="GO:0009063">
    <property type="term" value="P:amino acid catabolic process"/>
    <property type="evidence" value="ECO:0007669"/>
    <property type="project" value="InterPro"/>
</dbReference>
<dbReference type="PANTHER" id="PTHR48080:SF6">
    <property type="entry name" value="STARVATION-SENSING PROTEIN RSPA"/>
    <property type="match status" value="1"/>
</dbReference>
<dbReference type="InterPro" id="IPR029017">
    <property type="entry name" value="Enolase-like_N"/>
</dbReference>
<evidence type="ECO:0000256" key="2">
    <source>
        <dbReference type="ARBA" id="ARBA00010339"/>
    </source>
</evidence>